<gene>
    <name evidence="1" type="ORF">F9950_16905</name>
</gene>
<protein>
    <submittedName>
        <fullName evidence="1">Uncharacterized protein</fullName>
    </submittedName>
</protein>
<organism evidence="1 2">
    <name type="scientific">Bacteroides stercoris</name>
    <dbReference type="NCBI Taxonomy" id="46506"/>
    <lineage>
        <taxon>Bacteria</taxon>
        <taxon>Pseudomonadati</taxon>
        <taxon>Bacteroidota</taxon>
        <taxon>Bacteroidia</taxon>
        <taxon>Bacteroidales</taxon>
        <taxon>Bacteroidaceae</taxon>
        <taxon>Bacteroides</taxon>
    </lineage>
</organism>
<evidence type="ECO:0000313" key="1">
    <source>
        <dbReference type="EMBL" id="KAB5324281.1"/>
    </source>
</evidence>
<dbReference type="Proteomes" id="UP000431177">
    <property type="component" value="Unassembled WGS sequence"/>
</dbReference>
<evidence type="ECO:0000313" key="2">
    <source>
        <dbReference type="Proteomes" id="UP000431177"/>
    </source>
</evidence>
<dbReference type="AlphaFoldDB" id="A0A7J5LIH1"/>
<name>A0A7J5LIH1_BACSE</name>
<proteinExistence type="predicted"/>
<dbReference type="EMBL" id="WCLA01000055">
    <property type="protein sequence ID" value="KAB5324281.1"/>
    <property type="molecule type" value="Genomic_DNA"/>
</dbReference>
<dbReference type="RefSeq" id="WP_151878414.1">
    <property type="nucleotide sequence ID" value="NZ_WCKZ01000054.1"/>
</dbReference>
<comment type="caution">
    <text evidence="1">The sequence shown here is derived from an EMBL/GenBank/DDBJ whole genome shotgun (WGS) entry which is preliminary data.</text>
</comment>
<reference evidence="1 2" key="1">
    <citation type="journal article" date="2019" name="Nat. Med.">
        <title>A library of human gut bacterial isolates paired with longitudinal multiomics data enables mechanistic microbiome research.</title>
        <authorList>
            <person name="Poyet M."/>
            <person name="Groussin M."/>
            <person name="Gibbons S.M."/>
            <person name="Avila-Pacheco J."/>
            <person name="Jiang X."/>
            <person name="Kearney S.M."/>
            <person name="Perrotta A.R."/>
            <person name="Berdy B."/>
            <person name="Zhao S."/>
            <person name="Lieberman T.D."/>
            <person name="Swanson P.K."/>
            <person name="Smith M."/>
            <person name="Roesemann S."/>
            <person name="Alexander J.E."/>
            <person name="Rich S.A."/>
            <person name="Livny J."/>
            <person name="Vlamakis H."/>
            <person name="Clish C."/>
            <person name="Bullock K."/>
            <person name="Deik A."/>
            <person name="Scott J."/>
            <person name="Pierce K.A."/>
            <person name="Xavier R.J."/>
            <person name="Alm E.J."/>
        </authorList>
    </citation>
    <scope>NUCLEOTIDE SEQUENCE [LARGE SCALE GENOMIC DNA]</scope>
    <source>
        <strain evidence="1 2">BIOML-A2</strain>
    </source>
</reference>
<accession>A0A7J5LIH1</accession>
<sequence length="328" mass="38308">MNKRFEITLKGIRKIYTYFSHNDQILPECIKEPEKASQVILKLLTNEQPCMIARFGSTELNAISNYKGIKEYHNDIIGFIKGSSPQWWWNSKGLEEIFSCSGFFPATIENVSIFAKMMIDIMPQVDILGSWRPQELLFQKELRNSQFITLRLLEPFWSKNPWTKALANQKVLVIHPFAETILNQYKKREFLFTNPDILPLFKELHIIKAVQSLGGDDKRFNNWFDALEWMKYKMNQIDYDICLIGCGAYGFPLAAHAKKQGKKAIHLGGSLQLLFGIKGKRWEDPYYGVREWGIPYGSYSSLMNEYWVRPDEKERSQNAMQVENGCYW</sequence>